<reference evidence="1 2" key="1">
    <citation type="journal article" date="2008" name="Int. J. Syst. Evol. Microbiol.">
        <title>Amphritea japonica sp. nov. and Amphritea balenae sp. nov., isolated from the sediment adjacent to sperm whale carcasses off Kagoshima, Japan.</title>
        <authorList>
            <person name="Miyazaki M."/>
            <person name="Nogi Y."/>
            <person name="Fujiwara Y."/>
            <person name="Kawato M."/>
            <person name="Nagahama T."/>
            <person name="Kubokawa K."/>
            <person name="Horikoshi K."/>
        </authorList>
    </citation>
    <scope>NUCLEOTIDE SEQUENCE [LARGE SCALE GENOMIC DNA]</scope>
    <source>
        <strain evidence="1 2">ATCC BAA-1530</strain>
    </source>
</reference>
<accession>A0A7R6SS64</accession>
<dbReference type="AlphaFoldDB" id="A0A7R6SS64"/>
<protein>
    <submittedName>
        <fullName evidence="1">Type VI secretion system secreted protein Hcp</fullName>
    </submittedName>
</protein>
<dbReference type="EMBL" id="AP014545">
    <property type="protein sequence ID" value="BBB25277.1"/>
    <property type="molecule type" value="Genomic_DNA"/>
</dbReference>
<sequence length="171" mass="19400">MPTPGYMSIEGETQGNITEGANSMESMGNRYQEGHENEITVQGFSHQIMIPRDPQSGQPSGQRVHDALVVSKIYDKSSPKLFEALTSGERLPRIELKWFRTSMTGQQEHYFTHVLEDAMIVDIKAHMPNCQDPAMEHFTHMEDVSFTYRKISWTHEVAGTSGSDDWRVPKA</sequence>
<name>A0A7R6SS64_9GAMM</name>
<dbReference type="PANTHER" id="PTHR34319:SF6">
    <property type="entry name" value="MAJOR EXPORTED PROTEIN"/>
    <property type="match status" value="1"/>
</dbReference>
<dbReference type="OrthoDB" id="5674026at2"/>
<dbReference type="RefSeq" id="WP_019622395.1">
    <property type="nucleotide sequence ID" value="NZ_AP014545.1"/>
</dbReference>
<dbReference type="Pfam" id="PF05638">
    <property type="entry name" value="T6SS_HCP"/>
    <property type="match status" value="1"/>
</dbReference>
<dbReference type="InterPro" id="IPR036624">
    <property type="entry name" value="Hcp1-lik_sf"/>
</dbReference>
<gene>
    <name evidence="1" type="primary">hcp</name>
    <name evidence="1" type="ORF">AMJAP_0678</name>
</gene>
<keyword evidence="2" id="KW-1185">Reference proteome</keyword>
<dbReference type="PANTHER" id="PTHR34319">
    <property type="entry name" value="MAJOR EXPORTED PROTEIN"/>
    <property type="match status" value="1"/>
</dbReference>
<dbReference type="SUPFAM" id="SSF141452">
    <property type="entry name" value="Hcp1-like"/>
    <property type="match status" value="1"/>
</dbReference>
<dbReference type="KEGG" id="ajp:AMJAP_0678"/>
<dbReference type="InterPro" id="IPR052947">
    <property type="entry name" value="T6SS_Hcp1_domain"/>
</dbReference>
<organism evidence="1 2">
    <name type="scientific">Amphritea japonica ATCC BAA-1530</name>
    <dbReference type="NCBI Taxonomy" id="1278309"/>
    <lineage>
        <taxon>Bacteria</taxon>
        <taxon>Pseudomonadati</taxon>
        <taxon>Pseudomonadota</taxon>
        <taxon>Gammaproteobacteria</taxon>
        <taxon>Oceanospirillales</taxon>
        <taxon>Oceanospirillaceae</taxon>
        <taxon>Amphritea</taxon>
    </lineage>
</organism>
<dbReference type="Gene3D" id="2.30.110.20">
    <property type="entry name" value="Hcp1-like"/>
    <property type="match status" value="1"/>
</dbReference>
<dbReference type="NCBIfam" id="TIGR03344">
    <property type="entry name" value="VI_effect_Hcp1"/>
    <property type="match status" value="1"/>
</dbReference>
<proteinExistence type="predicted"/>
<dbReference type="Proteomes" id="UP000595663">
    <property type="component" value="Chromosome"/>
</dbReference>
<dbReference type="InterPro" id="IPR008514">
    <property type="entry name" value="T6SS_Hcp"/>
</dbReference>
<evidence type="ECO:0000313" key="1">
    <source>
        <dbReference type="EMBL" id="BBB25277.1"/>
    </source>
</evidence>
<evidence type="ECO:0000313" key="2">
    <source>
        <dbReference type="Proteomes" id="UP000595663"/>
    </source>
</evidence>